<feature type="transmembrane region" description="Helical" evidence="5">
    <location>
        <begin position="144"/>
        <end position="170"/>
    </location>
</feature>
<keyword evidence="3 5" id="KW-1133">Transmembrane helix</keyword>
<accession>M2PXR4</accession>
<evidence type="ECO:0000256" key="3">
    <source>
        <dbReference type="ARBA" id="ARBA00022989"/>
    </source>
</evidence>
<dbReference type="EMBL" id="KB445791">
    <property type="protein sequence ID" value="EMD41704.1"/>
    <property type="molecule type" value="Genomic_DNA"/>
</dbReference>
<dbReference type="InterPro" id="IPR007274">
    <property type="entry name" value="Cop_transporter"/>
</dbReference>
<proteinExistence type="inferred from homology"/>
<comment type="similarity">
    <text evidence="5">Belongs to the copper transporter (Ctr) (TC 1.A.56) family. SLC31A subfamily.</text>
</comment>
<dbReference type="GO" id="GO:0005886">
    <property type="term" value="C:plasma membrane"/>
    <property type="evidence" value="ECO:0007669"/>
    <property type="project" value="TreeGrafter"/>
</dbReference>
<keyword evidence="5" id="KW-0406">Ion transport</keyword>
<protein>
    <recommendedName>
        <fullName evidence="5">Copper transport protein</fullName>
    </recommendedName>
</protein>
<organism evidence="6 7">
    <name type="scientific">Ceriporiopsis subvermispora (strain B)</name>
    <name type="common">White-rot fungus</name>
    <name type="synonym">Gelatoporia subvermispora</name>
    <dbReference type="NCBI Taxonomy" id="914234"/>
    <lineage>
        <taxon>Eukaryota</taxon>
        <taxon>Fungi</taxon>
        <taxon>Dikarya</taxon>
        <taxon>Basidiomycota</taxon>
        <taxon>Agaricomycotina</taxon>
        <taxon>Agaricomycetes</taxon>
        <taxon>Polyporales</taxon>
        <taxon>Gelatoporiaceae</taxon>
        <taxon>Gelatoporia</taxon>
    </lineage>
</organism>
<feature type="transmembrane region" description="Helical" evidence="5">
    <location>
        <begin position="37"/>
        <end position="56"/>
    </location>
</feature>
<dbReference type="PANTHER" id="PTHR12483">
    <property type="entry name" value="SOLUTE CARRIER FAMILY 31 COPPER TRANSPORTERS"/>
    <property type="match status" value="1"/>
</dbReference>
<keyword evidence="5" id="KW-0813">Transport</keyword>
<reference evidence="6 7" key="1">
    <citation type="journal article" date="2012" name="Proc. Natl. Acad. Sci. U.S.A.">
        <title>Comparative genomics of Ceriporiopsis subvermispora and Phanerochaete chrysosporium provide insight into selective ligninolysis.</title>
        <authorList>
            <person name="Fernandez-Fueyo E."/>
            <person name="Ruiz-Duenas F.J."/>
            <person name="Ferreira P."/>
            <person name="Floudas D."/>
            <person name="Hibbett D.S."/>
            <person name="Canessa P."/>
            <person name="Larrondo L.F."/>
            <person name="James T.Y."/>
            <person name="Seelenfreund D."/>
            <person name="Lobos S."/>
            <person name="Polanco R."/>
            <person name="Tello M."/>
            <person name="Honda Y."/>
            <person name="Watanabe T."/>
            <person name="Watanabe T."/>
            <person name="Ryu J.S."/>
            <person name="Kubicek C.P."/>
            <person name="Schmoll M."/>
            <person name="Gaskell J."/>
            <person name="Hammel K.E."/>
            <person name="St John F.J."/>
            <person name="Vanden Wymelenberg A."/>
            <person name="Sabat G."/>
            <person name="Splinter BonDurant S."/>
            <person name="Syed K."/>
            <person name="Yadav J.S."/>
            <person name="Doddapaneni H."/>
            <person name="Subramanian V."/>
            <person name="Lavin J.L."/>
            <person name="Oguiza J.A."/>
            <person name="Perez G."/>
            <person name="Pisabarro A.G."/>
            <person name="Ramirez L."/>
            <person name="Santoyo F."/>
            <person name="Master E."/>
            <person name="Coutinho P.M."/>
            <person name="Henrissat B."/>
            <person name="Lombard V."/>
            <person name="Magnuson J.K."/>
            <person name="Kuees U."/>
            <person name="Hori C."/>
            <person name="Igarashi K."/>
            <person name="Samejima M."/>
            <person name="Held B.W."/>
            <person name="Barry K.W."/>
            <person name="LaButti K.M."/>
            <person name="Lapidus A."/>
            <person name="Lindquist E.A."/>
            <person name="Lucas S.M."/>
            <person name="Riley R."/>
            <person name="Salamov A.A."/>
            <person name="Hoffmeister D."/>
            <person name="Schwenk D."/>
            <person name="Hadar Y."/>
            <person name="Yarden O."/>
            <person name="de Vries R.P."/>
            <person name="Wiebenga A."/>
            <person name="Stenlid J."/>
            <person name="Eastwood D."/>
            <person name="Grigoriev I.V."/>
            <person name="Berka R.M."/>
            <person name="Blanchette R.A."/>
            <person name="Kersten P."/>
            <person name="Martinez A.T."/>
            <person name="Vicuna R."/>
            <person name="Cullen D."/>
        </authorList>
    </citation>
    <scope>NUCLEOTIDE SEQUENCE [LARGE SCALE GENOMIC DNA]</scope>
    <source>
        <strain evidence="6 7">B</strain>
    </source>
</reference>
<evidence type="ECO:0000256" key="2">
    <source>
        <dbReference type="ARBA" id="ARBA00022692"/>
    </source>
</evidence>
<dbReference type="OrthoDB" id="73901at2759"/>
<keyword evidence="7" id="KW-1185">Reference proteome</keyword>
<name>M2PXR4_CERS8</name>
<comment type="subcellular location">
    <subcellularLocation>
        <location evidence="1 5">Membrane</location>
        <topology evidence="1 5">Multi-pass membrane protein</topology>
    </subcellularLocation>
</comment>
<evidence type="ECO:0000256" key="4">
    <source>
        <dbReference type="ARBA" id="ARBA00023136"/>
    </source>
</evidence>
<dbReference type="HOGENOM" id="CLU_090404_0_1_1"/>
<evidence type="ECO:0000256" key="1">
    <source>
        <dbReference type="ARBA" id="ARBA00004141"/>
    </source>
</evidence>
<sequence>MDMGSDNMVMGGSMKPYLHFTGGDNLYFKSWLPSSKGAIAGACIALVALAILERWISAMRGAMVASWRRSAMTVTTAKYHATDLSTTSKEQTSIDVEELDVQSLPKRPGEKGALLPQRRSPRMIPPFIATHDIPRGAMYAAQALLAYALMLAVMSFQAAFIISIILGLGIGEVLFGRLGGHGQAHPVH</sequence>
<keyword evidence="2 5" id="KW-0812">Transmembrane</keyword>
<dbReference type="GO" id="GO:0005375">
    <property type="term" value="F:copper ion transmembrane transporter activity"/>
    <property type="evidence" value="ECO:0007669"/>
    <property type="project" value="UniProtKB-UniRule"/>
</dbReference>
<evidence type="ECO:0000313" key="6">
    <source>
        <dbReference type="EMBL" id="EMD41704.1"/>
    </source>
</evidence>
<keyword evidence="4 5" id="KW-0472">Membrane</keyword>
<keyword evidence="5" id="KW-0187">Copper transport</keyword>
<keyword evidence="5" id="KW-0186">Copper</keyword>
<evidence type="ECO:0000256" key="5">
    <source>
        <dbReference type="RuleBase" id="RU367022"/>
    </source>
</evidence>
<dbReference type="Pfam" id="PF04145">
    <property type="entry name" value="Ctr"/>
    <property type="match status" value="1"/>
</dbReference>
<evidence type="ECO:0000313" key="7">
    <source>
        <dbReference type="Proteomes" id="UP000016930"/>
    </source>
</evidence>
<dbReference type="AlphaFoldDB" id="M2PXR4"/>
<dbReference type="Proteomes" id="UP000016930">
    <property type="component" value="Unassembled WGS sequence"/>
</dbReference>
<dbReference type="PANTHER" id="PTHR12483:SF27">
    <property type="entry name" value="COPPER TRANSPORT PROTEIN CTR1"/>
    <property type="match status" value="1"/>
</dbReference>
<gene>
    <name evidence="6" type="ORF">CERSUDRAFT_79342</name>
</gene>